<name>A0A815ZV24_9BILA</name>
<reference evidence="1" key="1">
    <citation type="submission" date="2021-02" db="EMBL/GenBank/DDBJ databases">
        <authorList>
            <person name="Nowell W R."/>
        </authorList>
    </citation>
    <scope>NUCLEOTIDE SEQUENCE</scope>
</reference>
<evidence type="ECO:0000313" key="2">
    <source>
        <dbReference type="EMBL" id="CAF4458859.1"/>
    </source>
</evidence>
<dbReference type="AlphaFoldDB" id="A0A815ZV24"/>
<comment type="caution">
    <text evidence="1">The sequence shown here is derived from an EMBL/GenBank/DDBJ whole genome shotgun (WGS) entry which is preliminary data.</text>
</comment>
<dbReference type="InterPro" id="IPR036691">
    <property type="entry name" value="Endo/exonu/phosph_ase_sf"/>
</dbReference>
<dbReference type="Gene3D" id="3.60.10.10">
    <property type="entry name" value="Endonuclease/exonuclease/phosphatase"/>
    <property type="match status" value="1"/>
</dbReference>
<proteinExistence type="predicted"/>
<accession>A0A815ZV24</accession>
<dbReference type="Proteomes" id="UP000663829">
    <property type="component" value="Unassembled WGS sequence"/>
</dbReference>
<dbReference type="EMBL" id="CAJNOQ010033063">
    <property type="protein sequence ID" value="CAF1588124.1"/>
    <property type="molecule type" value="Genomic_DNA"/>
</dbReference>
<dbReference type="EMBL" id="CAJOBC010099156">
    <property type="protein sequence ID" value="CAF4458859.1"/>
    <property type="molecule type" value="Genomic_DNA"/>
</dbReference>
<organism evidence="1 3">
    <name type="scientific">Didymodactylos carnosus</name>
    <dbReference type="NCBI Taxonomy" id="1234261"/>
    <lineage>
        <taxon>Eukaryota</taxon>
        <taxon>Metazoa</taxon>
        <taxon>Spiralia</taxon>
        <taxon>Gnathifera</taxon>
        <taxon>Rotifera</taxon>
        <taxon>Eurotatoria</taxon>
        <taxon>Bdelloidea</taxon>
        <taxon>Philodinida</taxon>
        <taxon>Philodinidae</taxon>
        <taxon>Didymodactylos</taxon>
    </lineage>
</organism>
<dbReference type="Proteomes" id="UP000681722">
    <property type="component" value="Unassembled WGS sequence"/>
</dbReference>
<sequence length="331" mass="38075">MLVIMDDFNARVGDDYETWKEVMGKCGIIGEETTDNGLRLLEFCLVHNLSVTSTFFSHKNVHKYTHYSRNKEGTKSQIDHILINRRWRTSVEDTRVYRGADFMNTDHRLLLSKIKIKLKVMKNDNKVVKADVVQLQNPEKRIDFELKLANKFASLKDEAGNLEKNWEILKEATTSSALEVCGKKKKNKKRWFNNEVESLVEKKVKLFHKWQTIGKGDGQTANCSNRQHFEGLLNVGKELAEETLLKLDEQESDLEEPYPTEREITDAIKALKNNKAAGIDGIHAEMIKAGGTTLAKYLYQMFVEIWKAEKVPEDWVKAVVVPLFKKGDRSI</sequence>
<dbReference type="PANTHER" id="PTHR19446">
    <property type="entry name" value="REVERSE TRANSCRIPTASES"/>
    <property type="match status" value="1"/>
</dbReference>
<gene>
    <name evidence="1" type="ORF">GPM918_LOCUS41566</name>
    <name evidence="2" type="ORF">SRO942_LOCUS42637</name>
</gene>
<keyword evidence="3" id="KW-1185">Reference proteome</keyword>
<evidence type="ECO:0000313" key="3">
    <source>
        <dbReference type="Proteomes" id="UP000663829"/>
    </source>
</evidence>
<evidence type="ECO:0000313" key="1">
    <source>
        <dbReference type="EMBL" id="CAF1588124.1"/>
    </source>
</evidence>
<feature type="non-terminal residue" evidence="1">
    <location>
        <position position="331"/>
    </location>
</feature>
<protein>
    <submittedName>
        <fullName evidence="1">Uncharacterized protein</fullName>
    </submittedName>
</protein>
<dbReference type="OrthoDB" id="6242193at2759"/>
<dbReference type="SUPFAM" id="SSF56219">
    <property type="entry name" value="DNase I-like"/>
    <property type="match status" value="1"/>
</dbReference>